<keyword evidence="3" id="KW-1185">Reference proteome</keyword>
<feature type="chain" id="PRO_5003171735" evidence="1">
    <location>
        <begin position="22"/>
        <end position="220"/>
    </location>
</feature>
<reference key="1">
    <citation type="submission" date="2007-01" db="EMBL/GenBank/DDBJ databases">
        <title>The Genome Sequence of Puccinia graminis f. sp. tritici Strain CRL 75-36-700-3.</title>
        <authorList>
            <consortium name="The Broad Institute Genome Sequencing Platform"/>
            <person name="Birren B."/>
            <person name="Lander E."/>
            <person name="Galagan J."/>
            <person name="Nusbaum C."/>
            <person name="Devon K."/>
            <person name="Cuomo C."/>
            <person name="Jaffe D."/>
            <person name="Butler J."/>
            <person name="Alvarez P."/>
            <person name="Gnerre S."/>
            <person name="Grabherr M."/>
            <person name="Mauceli E."/>
            <person name="Brockman W."/>
            <person name="Young S."/>
            <person name="LaButti K."/>
            <person name="Sykes S."/>
            <person name="DeCaprio D."/>
            <person name="Crawford M."/>
            <person name="Koehrsen M."/>
            <person name="Engels R."/>
            <person name="Montgomery P."/>
            <person name="Pearson M."/>
            <person name="Howarth C."/>
            <person name="Larson L."/>
            <person name="White J."/>
            <person name="Zeng Q."/>
            <person name="Kodira C."/>
            <person name="Yandava C."/>
            <person name="Alvarado L."/>
            <person name="O'Leary S."/>
            <person name="Szabo L."/>
            <person name="Dean R."/>
            <person name="Schein J."/>
        </authorList>
    </citation>
    <scope>NUCLEOTIDE SEQUENCE</scope>
    <source>
        <strain>CRL 75-36-700-3</strain>
    </source>
</reference>
<dbReference type="PANTHER" id="PTHR35567:SF1">
    <property type="entry name" value="CONSERVED FUNGAL PROTEIN (AFU_ORTHOLOGUE AFUA_1G14230)"/>
    <property type="match status" value="1"/>
</dbReference>
<feature type="signal peptide" evidence="1">
    <location>
        <begin position="1"/>
        <end position="21"/>
    </location>
</feature>
<dbReference type="KEGG" id="pgr:PGTG_04976"/>
<evidence type="ECO:0000256" key="1">
    <source>
        <dbReference type="SAM" id="SignalP"/>
    </source>
</evidence>
<organism evidence="2 3">
    <name type="scientific">Puccinia graminis f. sp. tritici (strain CRL 75-36-700-3 / race SCCL)</name>
    <name type="common">Black stem rust fungus</name>
    <dbReference type="NCBI Taxonomy" id="418459"/>
    <lineage>
        <taxon>Eukaryota</taxon>
        <taxon>Fungi</taxon>
        <taxon>Dikarya</taxon>
        <taxon>Basidiomycota</taxon>
        <taxon>Pucciniomycotina</taxon>
        <taxon>Pucciniomycetes</taxon>
        <taxon>Pucciniales</taxon>
        <taxon>Pucciniaceae</taxon>
        <taxon>Puccinia</taxon>
    </lineage>
</organism>
<sequence length="220" mass="23646">MMFYRLRTIVLTNWIGVLVMAQTTTDLVFPRGSDLKIPAGEKKIFVALGKGFQLYKCAAAPGGTALTWTSAGASADLFDLTGVPSPEKIPDELMRGGRSTAARPILGDGGFKNVGKHFFTQAGGNSGKPHPVFVVQGQTMNAGKVASTPSPGKPERNADWLQLKVTPATGFAKSIFRTSTRGGQLAKVPCTQEDTKLTKPREVPYAALVSHCQYKKEYEL</sequence>
<dbReference type="HOGENOM" id="CLU_1256580_0_0_1"/>
<dbReference type="GeneID" id="10530841"/>
<dbReference type="Pfam" id="PF11937">
    <property type="entry name" value="DUF3455"/>
    <property type="match status" value="1"/>
</dbReference>
<dbReference type="PANTHER" id="PTHR35567">
    <property type="entry name" value="MALATE DEHYDROGENASE (AFU_ORTHOLOGUE AFUA_2G13800)"/>
    <property type="match status" value="1"/>
</dbReference>
<gene>
    <name evidence="2" type="ORF">PGTG_04976</name>
</gene>
<dbReference type="RefSeq" id="XP_003323439.2">
    <property type="nucleotide sequence ID" value="XM_003323391.2"/>
</dbReference>
<evidence type="ECO:0000313" key="3">
    <source>
        <dbReference type="Proteomes" id="UP000008783"/>
    </source>
</evidence>
<dbReference type="InParanoid" id="E3K3G3"/>
<proteinExistence type="predicted"/>
<dbReference type="AlphaFoldDB" id="E3K3G3"/>
<name>E3K3G3_PUCGT</name>
<accession>E3K3G3</accession>
<protein>
    <submittedName>
        <fullName evidence="2">Uncharacterized protein</fullName>
    </submittedName>
</protein>
<dbReference type="InterPro" id="IPR021851">
    <property type="entry name" value="DUF3455"/>
</dbReference>
<dbReference type="Proteomes" id="UP000008783">
    <property type="component" value="Unassembled WGS sequence"/>
</dbReference>
<dbReference type="OrthoDB" id="2497015at2759"/>
<reference evidence="3" key="2">
    <citation type="journal article" date="2011" name="Proc. Natl. Acad. Sci. U.S.A.">
        <title>Obligate biotrophy features unraveled by the genomic analysis of rust fungi.</title>
        <authorList>
            <person name="Duplessis S."/>
            <person name="Cuomo C.A."/>
            <person name="Lin Y.-C."/>
            <person name="Aerts A."/>
            <person name="Tisserant E."/>
            <person name="Veneault-Fourrey C."/>
            <person name="Joly D.L."/>
            <person name="Hacquard S."/>
            <person name="Amselem J."/>
            <person name="Cantarel B.L."/>
            <person name="Chiu R."/>
            <person name="Coutinho P.M."/>
            <person name="Feau N."/>
            <person name="Field M."/>
            <person name="Frey P."/>
            <person name="Gelhaye E."/>
            <person name="Goldberg J."/>
            <person name="Grabherr M.G."/>
            <person name="Kodira C.D."/>
            <person name="Kohler A."/>
            <person name="Kuees U."/>
            <person name="Lindquist E.A."/>
            <person name="Lucas S.M."/>
            <person name="Mago R."/>
            <person name="Mauceli E."/>
            <person name="Morin E."/>
            <person name="Murat C."/>
            <person name="Pangilinan J.L."/>
            <person name="Park R."/>
            <person name="Pearson M."/>
            <person name="Quesneville H."/>
            <person name="Rouhier N."/>
            <person name="Sakthikumar S."/>
            <person name="Salamov A.A."/>
            <person name="Schmutz J."/>
            <person name="Selles B."/>
            <person name="Shapiro H."/>
            <person name="Tanguay P."/>
            <person name="Tuskan G.A."/>
            <person name="Henrissat B."/>
            <person name="Van de Peer Y."/>
            <person name="Rouze P."/>
            <person name="Ellis J.G."/>
            <person name="Dodds P.N."/>
            <person name="Schein J.E."/>
            <person name="Zhong S."/>
            <person name="Hamelin R.C."/>
            <person name="Grigoriev I.V."/>
            <person name="Szabo L.J."/>
            <person name="Martin F."/>
        </authorList>
    </citation>
    <scope>NUCLEOTIDE SEQUENCE [LARGE SCALE GENOMIC DNA]</scope>
    <source>
        <strain evidence="3">CRL 75-36-700-3 / race SCCL</strain>
    </source>
</reference>
<dbReference type="VEuPathDB" id="FungiDB:PGTG_04976"/>
<dbReference type="EMBL" id="DS178271">
    <property type="protein sequence ID" value="EFP79020.2"/>
    <property type="molecule type" value="Genomic_DNA"/>
</dbReference>
<keyword evidence="1" id="KW-0732">Signal</keyword>
<evidence type="ECO:0000313" key="2">
    <source>
        <dbReference type="EMBL" id="EFP79020.2"/>
    </source>
</evidence>